<protein>
    <recommendedName>
        <fullName evidence="2">precorrin-2 dehydrogenase</fullName>
        <ecNumber evidence="2">1.3.1.76</ecNumber>
    </recommendedName>
</protein>
<organism evidence="6 7">
    <name type="scientific">Amedibacterium intestinale</name>
    <dbReference type="NCBI Taxonomy" id="2583452"/>
    <lineage>
        <taxon>Bacteria</taxon>
        <taxon>Bacillati</taxon>
        <taxon>Bacillota</taxon>
        <taxon>Erysipelotrichia</taxon>
        <taxon>Erysipelotrichales</taxon>
        <taxon>Erysipelotrichaceae</taxon>
        <taxon>Amedibacterium</taxon>
    </lineage>
</organism>
<keyword evidence="4" id="KW-0520">NAD</keyword>
<dbReference type="EC" id="1.3.1.76" evidence="2"/>
<evidence type="ECO:0000313" key="6">
    <source>
        <dbReference type="EMBL" id="BBK21161.1"/>
    </source>
</evidence>
<evidence type="ECO:0000313" key="7">
    <source>
        <dbReference type="Proteomes" id="UP000464754"/>
    </source>
</evidence>
<dbReference type="SUPFAM" id="SSF51735">
    <property type="entry name" value="NAD(P)-binding Rossmann-fold domains"/>
    <property type="match status" value="1"/>
</dbReference>
<dbReference type="InterPro" id="IPR028161">
    <property type="entry name" value="Met8-like"/>
</dbReference>
<evidence type="ECO:0000256" key="3">
    <source>
        <dbReference type="ARBA" id="ARBA00023002"/>
    </source>
</evidence>
<dbReference type="Proteomes" id="UP000464754">
    <property type="component" value="Chromosome"/>
</dbReference>
<comment type="pathway">
    <text evidence="1">Porphyrin-containing compound metabolism; siroheme biosynthesis; sirohydrochlorin from precorrin-2: step 1/1.</text>
</comment>
<dbReference type="KEGG" id="aarg:Aargi30884_00640"/>
<dbReference type="GO" id="GO:0019354">
    <property type="term" value="P:siroheme biosynthetic process"/>
    <property type="evidence" value="ECO:0007669"/>
    <property type="project" value="UniProtKB-UniPathway"/>
</dbReference>
<evidence type="ECO:0000256" key="5">
    <source>
        <dbReference type="ARBA" id="ARBA00023244"/>
    </source>
</evidence>
<sequence>MSVCVNLHLRNKKVVLVGGGNVAYRKCKQFLESGANVYVVAFTICEEIKKSKAICFEEELSLTFLNDAFLVYAATNDETYNHEIVMYCKKNGILCGSAVRDENVSVSSMMQSVQENFTLALDTHGLAPALGKKIVQEAVDDIKNKYIKIFTLLSIISNGVNEETYKALRPVISFYPESKLVSIAHMLEKKKVRIEILHGSKDSVLLEKELPRFIQHIQTEDDHIEACFSSLPIYEKCKEEYPHLFSLDEILFLAKHLKEIQFCFDLLFVNKGTWYQNVYHQCRVYGEILPFWISASKWKIWIQELVKKHSTKLCIFVMHEKNPEFQSLCRQYGAEAVWMKETMYSFTKKELCVIPLFIGRGYHFKKDIVQGKDSFVKRLLEQGYTVEMEPFSLLDRQVNDEVK</sequence>
<dbReference type="RefSeq" id="WP_118361257.1">
    <property type="nucleotide sequence ID" value="NZ_AP019695.1"/>
</dbReference>
<dbReference type="UniPathway" id="UPA00262">
    <property type="reaction ID" value="UER00222"/>
</dbReference>
<keyword evidence="3" id="KW-0560">Oxidoreductase</keyword>
<dbReference type="AlphaFoldDB" id="A0A6N4TEV8"/>
<dbReference type="Pfam" id="PF13241">
    <property type="entry name" value="NAD_binding_7"/>
    <property type="match status" value="1"/>
</dbReference>
<accession>A0A6N4TEV8</accession>
<dbReference type="Gene3D" id="3.40.50.1400">
    <property type="match status" value="1"/>
</dbReference>
<evidence type="ECO:0000256" key="2">
    <source>
        <dbReference type="ARBA" id="ARBA00012400"/>
    </source>
</evidence>
<dbReference type="PANTHER" id="PTHR35330:SF1">
    <property type="entry name" value="SIROHEME BIOSYNTHESIS PROTEIN MET8"/>
    <property type="match status" value="1"/>
</dbReference>
<reference evidence="7" key="1">
    <citation type="submission" date="2019-05" db="EMBL/GenBank/DDBJ databases">
        <title>Complete genome sequencing of Absiella argi strain JCM 30884.</title>
        <authorList>
            <person name="Sakamoto M."/>
            <person name="Murakami T."/>
            <person name="Mori H."/>
        </authorList>
    </citation>
    <scope>NUCLEOTIDE SEQUENCE [LARGE SCALE GENOMIC DNA]</scope>
    <source>
        <strain evidence="7">JCM 30884</strain>
    </source>
</reference>
<dbReference type="EMBL" id="AP019695">
    <property type="protein sequence ID" value="BBK21161.1"/>
    <property type="molecule type" value="Genomic_DNA"/>
</dbReference>
<dbReference type="GO" id="GO:0004325">
    <property type="term" value="F:ferrochelatase activity"/>
    <property type="evidence" value="ECO:0007669"/>
    <property type="project" value="InterPro"/>
</dbReference>
<evidence type="ECO:0000256" key="1">
    <source>
        <dbReference type="ARBA" id="ARBA00005010"/>
    </source>
</evidence>
<name>A0A6N4TEV8_9FIRM</name>
<evidence type="ECO:0000256" key="4">
    <source>
        <dbReference type="ARBA" id="ARBA00023027"/>
    </source>
</evidence>
<dbReference type="PANTHER" id="PTHR35330">
    <property type="entry name" value="SIROHEME BIOSYNTHESIS PROTEIN MET8"/>
    <property type="match status" value="1"/>
</dbReference>
<dbReference type="Gene3D" id="3.40.50.720">
    <property type="entry name" value="NAD(P)-binding Rossmann-like Domain"/>
    <property type="match status" value="1"/>
</dbReference>
<dbReference type="GO" id="GO:0043115">
    <property type="term" value="F:precorrin-2 dehydrogenase activity"/>
    <property type="evidence" value="ECO:0007669"/>
    <property type="project" value="UniProtKB-EC"/>
</dbReference>
<keyword evidence="7" id="KW-1185">Reference proteome</keyword>
<gene>
    <name evidence="6" type="ORF">Aargi30884_00640</name>
</gene>
<dbReference type="InterPro" id="IPR036291">
    <property type="entry name" value="NAD(P)-bd_dom_sf"/>
</dbReference>
<keyword evidence="5" id="KW-0627">Porphyrin biosynthesis</keyword>
<proteinExistence type="predicted"/>